<evidence type="ECO:0000313" key="3">
    <source>
        <dbReference type="EMBL" id="OUJ18386.1"/>
    </source>
</evidence>
<feature type="transmembrane region" description="Helical" evidence="1">
    <location>
        <begin position="34"/>
        <end position="51"/>
    </location>
</feature>
<dbReference type="AlphaFoldDB" id="A0A1Y3GG86"/>
<reference evidence="3 4" key="1">
    <citation type="submission" date="2016-12" db="EMBL/GenBank/DDBJ databases">
        <title>Discovery of methanogenic haloarchaea.</title>
        <authorList>
            <person name="Sorokin D.Y."/>
            <person name="Makarova K.S."/>
            <person name="Abbas B."/>
            <person name="Ferrer M."/>
            <person name="Golyshin P.N."/>
        </authorList>
    </citation>
    <scope>NUCLEOTIDE SEQUENCE [LARGE SCALE GENOMIC DNA]</scope>
    <source>
        <strain evidence="3">AMET1</strain>
    </source>
</reference>
<keyword evidence="1" id="KW-0472">Membrane</keyword>
<keyword evidence="1" id="KW-0812">Transmembrane</keyword>
<name>A0A1Y3GG86_9EURY</name>
<dbReference type="PANTHER" id="PTHR40763:SF5">
    <property type="entry name" value="MEMBRANE PROTEIN"/>
    <property type="match status" value="1"/>
</dbReference>
<feature type="transmembrane region" description="Helical" evidence="1">
    <location>
        <begin position="7"/>
        <end position="28"/>
    </location>
</feature>
<comment type="caution">
    <text evidence="3">The sequence shown here is derived from an EMBL/GenBank/DDBJ whole genome shotgun (WGS) entry which is preliminary data.</text>
</comment>
<protein>
    <submittedName>
        <fullName evidence="3">Putative membrane protein</fullName>
    </submittedName>
</protein>
<dbReference type="Pfam" id="PF22570">
    <property type="entry name" value="LiaF-TM"/>
    <property type="match status" value="1"/>
</dbReference>
<keyword evidence="4" id="KW-1185">Reference proteome</keyword>
<organism evidence="3 4">
    <name type="scientific">Methanonatronarchaeum thermophilum</name>
    <dbReference type="NCBI Taxonomy" id="1927129"/>
    <lineage>
        <taxon>Archaea</taxon>
        <taxon>Methanobacteriati</taxon>
        <taxon>Methanobacteriota</taxon>
        <taxon>Methanonatronarchaeia</taxon>
        <taxon>Methanonatronarchaeales</taxon>
        <taxon>Methanonatronarchaeaceae</taxon>
        <taxon>Methanonatronarchaeum</taxon>
    </lineage>
</organism>
<gene>
    <name evidence="3" type="ORF">AMET1_1301</name>
</gene>
<dbReference type="Proteomes" id="UP000195137">
    <property type="component" value="Unassembled WGS sequence"/>
</dbReference>
<dbReference type="RefSeq" id="WP_086637667.1">
    <property type="nucleotide sequence ID" value="NZ_MRZU01000004.1"/>
</dbReference>
<dbReference type="InterPro" id="IPR054331">
    <property type="entry name" value="LiaF_TM"/>
</dbReference>
<feature type="domain" description="LiaF transmembrane" evidence="2">
    <location>
        <begin position="10"/>
        <end position="101"/>
    </location>
</feature>
<dbReference type="OrthoDB" id="253168at2157"/>
<dbReference type="EMBL" id="MRZU01000004">
    <property type="protein sequence ID" value="OUJ18386.1"/>
    <property type="molecule type" value="Genomic_DNA"/>
</dbReference>
<accession>A0A1Y3GG86</accession>
<evidence type="ECO:0000259" key="2">
    <source>
        <dbReference type="Pfam" id="PF22570"/>
    </source>
</evidence>
<dbReference type="PANTHER" id="PTHR40763">
    <property type="entry name" value="MEMBRANE PROTEIN-RELATED"/>
    <property type="match status" value="1"/>
</dbReference>
<evidence type="ECO:0000313" key="4">
    <source>
        <dbReference type="Proteomes" id="UP000195137"/>
    </source>
</evidence>
<sequence>MKKITFQAVLAVILIAIGVILLLETTGIYDTTHLIKYTPTLFVLFGIYAIIKSKLTNILGPLIIILFFGILQLLILNLITTTVIREWWPLIIVAIGLLILINWLQVSKIKGKETDTIDLFTMLGGHETLNTSNNFKGGNITAILGSVNIDLRDAEIKNPPATINCIVILGGAEIKIPEGWEVKNNITPILGAVEDTRLRTEKQTENKKQEITINGIVLLGGLDIKD</sequence>
<keyword evidence="1" id="KW-1133">Transmembrane helix</keyword>
<proteinExistence type="predicted"/>
<feature type="transmembrane region" description="Helical" evidence="1">
    <location>
        <begin position="58"/>
        <end position="81"/>
    </location>
</feature>
<feature type="transmembrane region" description="Helical" evidence="1">
    <location>
        <begin position="87"/>
        <end position="104"/>
    </location>
</feature>
<evidence type="ECO:0000256" key="1">
    <source>
        <dbReference type="SAM" id="Phobius"/>
    </source>
</evidence>